<protein>
    <submittedName>
        <fullName evidence="1">Nucleotidyltransferase family protein</fullName>
    </submittedName>
</protein>
<dbReference type="SUPFAM" id="SSF81301">
    <property type="entry name" value="Nucleotidyltransferase"/>
    <property type="match status" value="1"/>
</dbReference>
<evidence type="ECO:0000313" key="1">
    <source>
        <dbReference type="EMBL" id="NMO95718.1"/>
    </source>
</evidence>
<dbReference type="Gene3D" id="3.30.460.40">
    <property type="match status" value="1"/>
</dbReference>
<name>A0A848M3V7_PAELE</name>
<keyword evidence="2" id="KW-1185">Reference proteome</keyword>
<sequence>MTTSHMIAWGSRRAVELDRSEVSQELSLLLHLLQDDSQQEIISQDNLHDLDWDRFMKLVSHHRVFPLVYLKLKEWDPARIPARVIQTLRHQYHTNTMRMLHLGGEMSRICETLAQGGIRTLVLKGPALALQLYGDVSHRTSKDLDLLVDAEDVEKAEEILLELGYELQDERVLGNWKKTSHHLSYEHPKHGVQIEIHWRLNPHFSKAYAFDALWTRKQEIRLSNQTLYGLGDEDLLCYLTDHGARHGWFRLRWLLDIVKLLPRLDAGRVKLHFEQYGGHEAAGQAWILSSSLLQARIPAELTAYMMYPKCQRLAGMSLHYILRIVQLNPVPEKSVALHYNAYLFLLMSGRQRAAYILNKCIPNSRDAVQLPLPRTLHFLYIPLRPFLWLWRRRKRAV</sequence>
<dbReference type="InterPro" id="IPR039498">
    <property type="entry name" value="NTP_transf_5"/>
</dbReference>
<dbReference type="GO" id="GO:0016740">
    <property type="term" value="F:transferase activity"/>
    <property type="evidence" value="ECO:0007669"/>
    <property type="project" value="UniProtKB-KW"/>
</dbReference>
<reference evidence="1 2" key="1">
    <citation type="submission" date="2020-04" db="EMBL/GenBank/DDBJ databases">
        <title>Paenibacillus algicola sp. nov., a novel marine bacterium producing alginate lyase.</title>
        <authorList>
            <person name="Huang H."/>
        </authorList>
    </citation>
    <scope>NUCLEOTIDE SEQUENCE [LARGE SCALE GENOMIC DNA]</scope>
    <source>
        <strain evidence="1 2">L7-75</strain>
    </source>
</reference>
<dbReference type="Pfam" id="PF14907">
    <property type="entry name" value="NTP_transf_5"/>
    <property type="match status" value="1"/>
</dbReference>
<gene>
    <name evidence="1" type="ORF">HII30_08020</name>
</gene>
<dbReference type="AlphaFoldDB" id="A0A848M3V7"/>
<proteinExistence type="predicted"/>
<comment type="caution">
    <text evidence="1">The sequence shown here is derived from an EMBL/GenBank/DDBJ whole genome shotgun (WGS) entry which is preliminary data.</text>
</comment>
<organism evidence="1 2">
    <name type="scientific">Paenibacillus lemnae</name>
    <dbReference type="NCBI Taxonomy" id="1330551"/>
    <lineage>
        <taxon>Bacteria</taxon>
        <taxon>Bacillati</taxon>
        <taxon>Bacillota</taxon>
        <taxon>Bacilli</taxon>
        <taxon>Bacillales</taxon>
        <taxon>Paenibacillaceae</taxon>
        <taxon>Paenibacillus</taxon>
    </lineage>
</organism>
<dbReference type="RefSeq" id="WP_169504491.1">
    <property type="nucleotide sequence ID" value="NZ_JABBPN010000005.1"/>
</dbReference>
<dbReference type="InterPro" id="IPR043519">
    <property type="entry name" value="NT_sf"/>
</dbReference>
<accession>A0A848M3V7</accession>
<dbReference type="EMBL" id="JABBPN010000005">
    <property type="protein sequence ID" value="NMO95718.1"/>
    <property type="molecule type" value="Genomic_DNA"/>
</dbReference>
<evidence type="ECO:0000313" key="2">
    <source>
        <dbReference type="Proteomes" id="UP000565468"/>
    </source>
</evidence>
<dbReference type="Proteomes" id="UP000565468">
    <property type="component" value="Unassembled WGS sequence"/>
</dbReference>
<keyword evidence="1" id="KW-0808">Transferase</keyword>